<feature type="domain" description="PDZ" evidence="20">
    <location>
        <begin position="342"/>
        <end position="414"/>
    </location>
</feature>
<evidence type="ECO:0000256" key="4">
    <source>
        <dbReference type="ARBA" id="ARBA00010541"/>
    </source>
</evidence>
<evidence type="ECO:0000256" key="8">
    <source>
        <dbReference type="ARBA" id="ARBA00022692"/>
    </source>
</evidence>
<feature type="compositionally biased region" description="Polar residues" evidence="19">
    <location>
        <begin position="28"/>
        <end position="38"/>
    </location>
</feature>
<evidence type="ECO:0000256" key="10">
    <source>
        <dbReference type="ARBA" id="ARBA00022801"/>
    </source>
</evidence>
<evidence type="ECO:0000256" key="14">
    <source>
        <dbReference type="ARBA" id="ARBA00023128"/>
    </source>
</evidence>
<evidence type="ECO:0000256" key="18">
    <source>
        <dbReference type="ARBA" id="ARBA00035606"/>
    </source>
</evidence>
<dbReference type="Proteomes" id="UP000494163">
    <property type="component" value="Chromosome 3R"/>
</dbReference>
<dbReference type="PROSITE" id="PS50106">
    <property type="entry name" value="PDZ"/>
    <property type="match status" value="1"/>
</dbReference>
<keyword evidence="9" id="KW-0053">Apoptosis</keyword>
<dbReference type="InterPro" id="IPR001478">
    <property type="entry name" value="PDZ"/>
</dbReference>
<dbReference type="PANTHER" id="PTHR22939:SF129">
    <property type="entry name" value="SERINE PROTEASE HTRA2, MITOCHONDRIAL"/>
    <property type="match status" value="1"/>
</dbReference>
<evidence type="ECO:0000256" key="6">
    <source>
        <dbReference type="ARBA" id="ARBA00016929"/>
    </source>
</evidence>
<dbReference type="GO" id="GO:0007005">
    <property type="term" value="P:mitochondrion organization"/>
    <property type="evidence" value="ECO:0007669"/>
    <property type="project" value="UniProtKB-ARBA"/>
</dbReference>
<evidence type="ECO:0000256" key="13">
    <source>
        <dbReference type="ARBA" id="ARBA00022989"/>
    </source>
</evidence>
<dbReference type="Pfam" id="PF13365">
    <property type="entry name" value="Trypsin_2"/>
    <property type="match status" value="1"/>
</dbReference>
<evidence type="ECO:0000256" key="12">
    <source>
        <dbReference type="ARBA" id="ARBA00022946"/>
    </source>
</evidence>
<organism evidence="21 22">
    <name type="scientific">Drosophila busckii</name>
    <name type="common">Fruit fly</name>
    <dbReference type="NCBI Taxonomy" id="30019"/>
    <lineage>
        <taxon>Eukaryota</taxon>
        <taxon>Metazoa</taxon>
        <taxon>Ecdysozoa</taxon>
        <taxon>Arthropoda</taxon>
        <taxon>Hexapoda</taxon>
        <taxon>Insecta</taxon>
        <taxon>Pterygota</taxon>
        <taxon>Neoptera</taxon>
        <taxon>Endopterygota</taxon>
        <taxon>Diptera</taxon>
        <taxon>Brachycera</taxon>
        <taxon>Muscomorpha</taxon>
        <taxon>Ephydroidea</taxon>
        <taxon>Drosophilidae</taxon>
        <taxon>Drosophila</taxon>
    </lineage>
</organism>
<sequence>MALRSINKLEKFIKRCSAPTLYHCSSRTTHSLKNSKSKTGGEDGNNSDNSNNNNNKNNGNGKYSWRSAVRFFVPFSLGAVASTLVAQREELTPTISARQMTGRRREFNFIADVVGGCADSVVYIEIKDTRHFDYFSGQPITASNGSGFVIEQNGLILTNAHVVINKPNTMVQVRLSDGRTFPATIEDVDQTSDLATLRIQVSNLPVMRLGKSSTLRSGEWVVALGSPLALSNTVTAGVISSTQRASQELGLRNRDINYLQTDAAITFGNSGGPLVNLDGEAIGVNSMKVTAGISFAIPIDYVKVFLERAAERRKKGSAYKTGYPVKRYMGITMLTLTPDILFELKSRSQNMPNNLNHGVLVWKVIVGSPAHSGGLQPGDIVTHINKKEIKNSSDVYDALADNKKELDIVILRGVKQMQVTITPEDP</sequence>
<dbReference type="Gene3D" id="2.40.10.120">
    <property type="match status" value="1"/>
</dbReference>
<proteinExistence type="inferred from homology"/>
<dbReference type="SUPFAM" id="SSF50156">
    <property type="entry name" value="PDZ domain-like"/>
    <property type="match status" value="1"/>
</dbReference>
<dbReference type="FunFam" id="2.40.10.120:FF:000004">
    <property type="entry name" value="Serine protease HTRA2, mitochondrial"/>
    <property type="match status" value="1"/>
</dbReference>
<name>A0A0M5J9A9_DROBS</name>
<keyword evidence="11" id="KW-0720">Serine protease</keyword>
<dbReference type="GO" id="GO:0043065">
    <property type="term" value="P:positive regulation of apoptotic process"/>
    <property type="evidence" value="ECO:0007669"/>
    <property type="project" value="TreeGrafter"/>
</dbReference>
<dbReference type="EC" id="3.4.21.108" evidence="5"/>
<dbReference type="SUPFAM" id="SSF50494">
    <property type="entry name" value="Trypsin-like serine proteases"/>
    <property type="match status" value="1"/>
</dbReference>
<keyword evidence="7" id="KW-0645">Protease</keyword>
<comment type="catalytic activity">
    <reaction evidence="1">
        <text>Cleavage of non-polar aliphatic amino-acids at the P1 position, with a preference for Val, Ile and Met. At the P2 and P3 positions, Arg is selected most strongly with a secondary preference for other hydrophilic residues.</text>
        <dbReference type="EC" id="3.4.21.108"/>
    </reaction>
</comment>
<dbReference type="GO" id="GO:0006915">
    <property type="term" value="P:apoptotic process"/>
    <property type="evidence" value="ECO:0007669"/>
    <property type="project" value="UniProtKB-KW"/>
</dbReference>
<dbReference type="SMR" id="A0A0M5J9A9"/>
<keyword evidence="22" id="KW-1185">Reference proteome</keyword>
<evidence type="ECO:0000256" key="17">
    <source>
        <dbReference type="ARBA" id="ARBA00029644"/>
    </source>
</evidence>
<dbReference type="GO" id="GO:0031966">
    <property type="term" value="C:mitochondrial membrane"/>
    <property type="evidence" value="ECO:0007669"/>
    <property type="project" value="UniProtKB-SubCell"/>
</dbReference>
<keyword evidence="12" id="KW-0809">Transit peptide</keyword>
<dbReference type="PANTHER" id="PTHR22939">
    <property type="entry name" value="SERINE PROTEASE FAMILY S1C HTRA-RELATED"/>
    <property type="match status" value="1"/>
</dbReference>
<gene>
    <name evidence="21" type="ORF">Dbus_chr3Rg1348</name>
</gene>
<evidence type="ECO:0000313" key="21">
    <source>
        <dbReference type="EMBL" id="ALC46598.1"/>
    </source>
</evidence>
<keyword evidence="15" id="KW-0472">Membrane</keyword>
<dbReference type="PRINTS" id="PR00834">
    <property type="entry name" value="PROTEASES2C"/>
</dbReference>
<evidence type="ECO:0000256" key="1">
    <source>
        <dbReference type="ARBA" id="ARBA00001760"/>
    </source>
</evidence>
<comment type="function">
    <text evidence="18">Serine protease that shows proteolytic activity against a non-specific substrate beta-casein. Promotes or induces cell death either by direct binding to and inhibition of BIRC proteins (also called inhibitor of apoptosis proteins, IAPs), leading to an increase in caspase activity, or by a BIRC inhibition-independent, caspase-independent and serine protease activity-dependent mechanism. Can antagonize antiapoptotic activity of th/Diap1 by directly inducing the degradation of th/Diap1.</text>
</comment>
<dbReference type="InterPro" id="IPR041489">
    <property type="entry name" value="PDZ_6"/>
</dbReference>
<reference evidence="21 22" key="1">
    <citation type="submission" date="2015-08" db="EMBL/GenBank/DDBJ databases">
        <title>Ancestral chromatin configuration constrains chromatin evolution on differentiating sex chromosomes in Drosophila.</title>
        <authorList>
            <person name="Zhou Q."/>
            <person name="Bachtrog D."/>
        </authorList>
    </citation>
    <scope>NUCLEOTIDE SEQUENCE [LARGE SCALE GENOMIC DNA]</scope>
    <source>
        <tissue evidence="21">Whole larvae</tissue>
    </source>
</reference>
<dbReference type="SMART" id="SM00228">
    <property type="entry name" value="PDZ"/>
    <property type="match status" value="1"/>
</dbReference>
<evidence type="ECO:0000256" key="19">
    <source>
        <dbReference type="SAM" id="MobiDB-lite"/>
    </source>
</evidence>
<dbReference type="InterPro" id="IPR001940">
    <property type="entry name" value="Peptidase_S1C"/>
</dbReference>
<evidence type="ECO:0000256" key="3">
    <source>
        <dbReference type="ARBA" id="ARBA00004375"/>
    </source>
</evidence>
<dbReference type="Gene3D" id="2.30.42.10">
    <property type="match status" value="1"/>
</dbReference>
<keyword evidence="8" id="KW-0812">Transmembrane</keyword>
<keyword evidence="10" id="KW-0378">Hydrolase</keyword>
<dbReference type="CDD" id="cd06785">
    <property type="entry name" value="cpPDZ_HtrA-like"/>
    <property type="match status" value="1"/>
</dbReference>
<protein>
    <recommendedName>
        <fullName evidence="6">Serine protease HTRA2, mitochondrial</fullName>
        <ecNumber evidence="5">3.4.21.108</ecNumber>
    </recommendedName>
    <alternativeName>
        <fullName evidence="17">High temperature requirement protein A2</fullName>
    </alternativeName>
</protein>
<evidence type="ECO:0000256" key="5">
    <source>
        <dbReference type="ARBA" id="ARBA00013033"/>
    </source>
</evidence>
<comment type="subcellular location">
    <subcellularLocation>
        <location evidence="3">Mitochondrion intermembrane space</location>
        <topology evidence="3">Single-pass membrane protein</topology>
    </subcellularLocation>
    <subcellularLocation>
        <location evidence="2">Mitochondrion membrane</location>
        <topology evidence="2">Single-pass membrane protein</topology>
    </subcellularLocation>
</comment>
<dbReference type="OMA" id="IMSPEGY"/>
<dbReference type="InterPro" id="IPR036034">
    <property type="entry name" value="PDZ_sf"/>
</dbReference>
<comment type="similarity">
    <text evidence="4">Belongs to the peptidase S1C family.</text>
</comment>
<accession>A0A0M5J9A9</accession>
<dbReference type="AlphaFoldDB" id="A0A0M5J9A9"/>
<dbReference type="Pfam" id="PF17820">
    <property type="entry name" value="PDZ_6"/>
    <property type="match status" value="1"/>
</dbReference>
<dbReference type="OrthoDB" id="4217619at2759"/>
<evidence type="ECO:0000256" key="9">
    <source>
        <dbReference type="ARBA" id="ARBA00022703"/>
    </source>
</evidence>
<keyword evidence="14" id="KW-0496">Mitochondrion</keyword>
<evidence type="ECO:0000256" key="15">
    <source>
        <dbReference type="ARBA" id="ARBA00023136"/>
    </source>
</evidence>
<dbReference type="GO" id="GO:0004252">
    <property type="term" value="F:serine-type endopeptidase activity"/>
    <property type="evidence" value="ECO:0007669"/>
    <property type="project" value="InterPro"/>
</dbReference>
<dbReference type="GO" id="GO:0006508">
    <property type="term" value="P:proteolysis"/>
    <property type="evidence" value="ECO:0007669"/>
    <property type="project" value="UniProtKB-KW"/>
</dbReference>
<evidence type="ECO:0000256" key="16">
    <source>
        <dbReference type="ARBA" id="ARBA00023145"/>
    </source>
</evidence>
<feature type="compositionally biased region" description="Low complexity" evidence="19">
    <location>
        <begin position="44"/>
        <end position="60"/>
    </location>
</feature>
<keyword evidence="13" id="KW-1133">Transmembrane helix</keyword>
<feature type="region of interest" description="Disordered" evidence="19">
    <location>
        <begin position="28"/>
        <end position="60"/>
    </location>
</feature>
<evidence type="ECO:0000256" key="11">
    <source>
        <dbReference type="ARBA" id="ARBA00022825"/>
    </source>
</evidence>
<evidence type="ECO:0000259" key="20">
    <source>
        <dbReference type="PROSITE" id="PS50106"/>
    </source>
</evidence>
<evidence type="ECO:0000256" key="2">
    <source>
        <dbReference type="ARBA" id="ARBA00004304"/>
    </source>
</evidence>
<dbReference type="STRING" id="30019.A0A0M5J9A9"/>
<dbReference type="EMBL" id="CP012526">
    <property type="protein sequence ID" value="ALC46598.1"/>
    <property type="molecule type" value="Genomic_DNA"/>
</dbReference>
<dbReference type="InterPro" id="IPR009003">
    <property type="entry name" value="Peptidase_S1_PA"/>
</dbReference>
<dbReference type="GO" id="GO:0005758">
    <property type="term" value="C:mitochondrial intermembrane space"/>
    <property type="evidence" value="ECO:0007669"/>
    <property type="project" value="UniProtKB-SubCell"/>
</dbReference>
<keyword evidence="16" id="KW-0865">Zymogen</keyword>
<evidence type="ECO:0000313" key="22">
    <source>
        <dbReference type="Proteomes" id="UP000494163"/>
    </source>
</evidence>
<evidence type="ECO:0000256" key="7">
    <source>
        <dbReference type="ARBA" id="ARBA00022670"/>
    </source>
</evidence>